<gene>
    <name evidence="2" type="ORF">QO001_002791</name>
</gene>
<reference evidence="2" key="1">
    <citation type="submission" date="2023-07" db="EMBL/GenBank/DDBJ databases">
        <title>Genomic Encyclopedia of Type Strains, Phase IV (KMG-IV): sequencing the most valuable type-strain genomes for metagenomic binning, comparative biology and taxonomic classification.</title>
        <authorList>
            <person name="Goeker M."/>
        </authorList>
    </citation>
    <scope>NUCLEOTIDE SEQUENCE</scope>
    <source>
        <strain evidence="2">DSM 19569</strain>
    </source>
</reference>
<dbReference type="EMBL" id="JAUSWL010000004">
    <property type="protein sequence ID" value="MDQ0543862.1"/>
    <property type="molecule type" value="Genomic_DNA"/>
</dbReference>
<dbReference type="AlphaFoldDB" id="A0AAJ1TMP5"/>
<name>A0AAJ1TMP5_9HYPH</name>
<feature type="region of interest" description="Disordered" evidence="1">
    <location>
        <begin position="41"/>
        <end position="77"/>
    </location>
</feature>
<accession>A0AAJ1TMP5</accession>
<sequence>MLASAREKHPKASATDIARAAFYALTQAVDGNADRAQRLRDVAPTQLAAGEGGTPIPITRRRKDRRKDAQRDRQQAR</sequence>
<proteinExistence type="predicted"/>
<feature type="compositionally biased region" description="Basic and acidic residues" evidence="1">
    <location>
        <begin position="66"/>
        <end position="77"/>
    </location>
</feature>
<dbReference type="RefSeq" id="WP_230366376.1">
    <property type="nucleotide sequence ID" value="NZ_JAJALK010000005.1"/>
</dbReference>
<comment type="caution">
    <text evidence="2">The sequence shown here is derived from an EMBL/GenBank/DDBJ whole genome shotgun (WGS) entry which is preliminary data.</text>
</comment>
<evidence type="ECO:0000256" key="1">
    <source>
        <dbReference type="SAM" id="MobiDB-lite"/>
    </source>
</evidence>
<organism evidence="2 3">
    <name type="scientific">Methylobacterium brachiatum</name>
    <dbReference type="NCBI Taxonomy" id="269660"/>
    <lineage>
        <taxon>Bacteria</taxon>
        <taxon>Pseudomonadati</taxon>
        <taxon>Pseudomonadota</taxon>
        <taxon>Alphaproteobacteria</taxon>
        <taxon>Hyphomicrobiales</taxon>
        <taxon>Methylobacteriaceae</taxon>
        <taxon>Methylobacterium</taxon>
    </lineage>
</organism>
<evidence type="ECO:0000313" key="2">
    <source>
        <dbReference type="EMBL" id="MDQ0543862.1"/>
    </source>
</evidence>
<protein>
    <submittedName>
        <fullName evidence="2">Uncharacterized protein</fullName>
    </submittedName>
</protein>
<dbReference type="Proteomes" id="UP001223420">
    <property type="component" value="Unassembled WGS sequence"/>
</dbReference>
<evidence type="ECO:0000313" key="3">
    <source>
        <dbReference type="Proteomes" id="UP001223420"/>
    </source>
</evidence>